<evidence type="ECO:0000313" key="2">
    <source>
        <dbReference type="EMBL" id="OAE24078.1"/>
    </source>
</evidence>
<reference evidence="1" key="2">
    <citation type="journal article" date="2019" name="Curr. Biol.">
        <title>Chromatin organization in early land plants reveals an ancestral association between H3K27me3, transposons, and constitutive heterochromatin.</title>
        <authorList>
            <person name="Montgomery S.A."/>
            <person name="Tanizawa Y."/>
            <person name="Galik B."/>
            <person name="Wang N."/>
            <person name="Ito T."/>
            <person name="Mochizuki T."/>
            <person name="Akimcheva S."/>
            <person name="Bowman J."/>
            <person name="Cognat V."/>
            <person name="Drouard L."/>
            <person name="Ekker H."/>
            <person name="Houng S."/>
            <person name="Kohchi T."/>
            <person name="Lin S."/>
            <person name="Liu L.D."/>
            <person name="Nakamura Y."/>
            <person name="Valeeva L.R."/>
            <person name="Shakirov E.V."/>
            <person name="Shippen D.E."/>
            <person name="Wei W."/>
            <person name="Yagura M."/>
            <person name="Yamaoka S."/>
            <person name="Yamato K.T."/>
            <person name="Liu C."/>
            <person name="Berger F."/>
        </authorList>
    </citation>
    <scope>NUCLEOTIDE SEQUENCE [LARGE SCALE GENOMIC DNA]</scope>
    <source>
        <strain evidence="1">Tak-1</strain>
    </source>
</reference>
<dbReference type="SUPFAM" id="SSF52540">
    <property type="entry name" value="P-loop containing nucleoside triphosphate hydrolases"/>
    <property type="match status" value="1"/>
</dbReference>
<dbReference type="Proteomes" id="UP001162541">
    <property type="component" value="Chromosome 6"/>
</dbReference>
<evidence type="ECO:0008006" key="5">
    <source>
        <dbReference type="Google" id="ProtNLM"/>
    </source>
</evidence>
<dbReference type="AlphaFoldDB" id="A0A176VTC3"/>
<gene>
    <name evidence="2" type="ORF">AXG93_2402s1370</name>
    <name evidence="1" type="ORF">Mp_6g19530</name>
</gene>
<accession>A0A176VTC3</accession>
<dbReference type="SUPFAM" id="SSF52047">
    <property type="entry name" value="RNI-like"/>
    <property type="match status" value="1"/>
</dbReference>
<dbReference type="InterPro" id="IPR032675">
    <property type="entry name" value="LRR_dom_sf"/>
</dbReference>
<dbReference type="Pfam" id="PF08477">
    <property type="entry name" value="Roc"/>
    <property type="match status" value="1"/>
</dbReference>
<evidence type="ECO:0000313" key="1">
    <source>
        <dbReference type="EMBL" id="BBN15430.1"/>
    </source>
</evidence>
<dbReference type="PANTHER" id="PTHR47679">
    <property type="entry name" value="PROTEIN TORNADO 1"/>
    <property type="match status" value="1"/>
</dbReference>
<dbReference type="Gene3D" id="3.40.50.300">
    <property type="entry name" value="P-loop containing nucleotide triphosphate hydrolases"/>
    <property type="match status" value="1"/>
</dbReference>
<sequence length="770" mass="87327">MVPDTSNVDYDYWELIPDEGSMPVRAESVGKRLLAALRNLLEQQNGGTLAEQSQRNLRNFHVLQELETYDDFFDGGILCPPEASPRTQLRFRLLKKHGNCRTRRAIIVRPEKNDPDSDLSASEWETLLNPLLYNSRLEELYVNSCDSVDMAVQNKVYSIVGEVLRTSSSLQYLFLEMKGVSAANVARLARGLEQNRGSNLEALVFLDRPEASAMKHVWEMIERAPRLRHLWLKKPGALDDVGVEAWAEAVRRSTSLVKLTVEDTALDGRVSKLLSESFTGDRRNSSVKHLELIKLRGAAAGWKSVFDALRLNTTVNRLEFWGCESLDSEAAFGNLVALLNVNSTLQMIKNRGAPSSEKDMKDLLIEKLLDRNDYRRSYFSVLRDAKLPFVSAKSGTLLLCGSPLSGKTRLRTTMQKVLKNQSCTEAFTETVRSTRGIEVEMMRNDDKMQISLWDLSGQEIYRDVQHRLVPRGNQAHVYVFVFSPFELQGAGNNVHQRKQNLESAFWTELLYLLRSVASLTTTTLYIPMVVVVITHADLLTDEEKDVAWATKIVGEFRSVFDGVVGICTDVHQINAKDEADVGQMMQRVLYLFETLLQTATHIIPSACAELSSIIQQQHWNLPVWNRLQFYEFCHQNSHAEALGSFRLAFSAGSKEWKAVLEYLHDVRVIFLVPNSDLVIVDLNWLASSFLGELISMIDNHPAKDSTICFIDAKSLQSILGTLVTERLETYHFDHIFLKELLVKLIFCYRRAGEEGFLAPTLIRRKKSQAE</sequence>
<dbReference type="InterPro" id="IPR027417">
    <property type="entry name" value="P-loop_NTPase"/>
</dbReference>
<keyword evidence="3" id="KW-1185">Reference proteome</keyword>
<evidence type="ECO:0000313" key="4">
    <source>
        <dbReference type="Proteomes" id="UP001162541"/>
    </source>
</evidence>
<dbReference type="Proteomes" id="UP000077202">
    <property type="component" value="Unassembled WGS sequence"/>
</dbReference>
<proteinExistence type="predicted"/>
<evidence type="ECO:0000313" key="3">
    <source>
        <dbReference type="Proteomes" id="UP000077202"/>
    </source>
</evidence>
<dbReference type="Gene3D" id="3.80.10.10">
    <property type="entry name" value="Ribonuclease Inhibitor"/>
    <property type="match status" value="1"/>
</dbReference>
<dbReference type="PANTHER" id="PTHR47679:SF1">
    <property type="entry name" value="PROTEIN TORNADO 1"/>
    <property type="match status" value="1"/>
</dbReference>
<reference evidence="4" key="3">
    <citation type="journal article" date="2020" name="Curr. Biol.">
        <title>Chromatin organization in early land plants reveals an ancestral association between H3K27me3, transposons, and constitutive heterochromatin.</title>
        <authorList>
            <person name="Montgomery S.A."/>
            <person name="Tanizawa Y."/>
            <person name="Galik B."/>
            <person name="Wang N."/>
            <person name="Ito T."/>
            <person name="Mochizuki T."/>
            <person name="Akimcheva S."/>
            <person name="Bowman J.L."/>
            <person name="Cognat V."/>
            <person name="Marechal-Drouard L."/>
            <person name="Ekker H."/>
            <person name="Hong S.F."/>
            <person name="Kohchi T."/>
            <person name="Lin S.S."/>
            <person name="Liu L.D."/>
            <person name="Nakamura Y."/>
            <person name="Valeeva L.R."/>
            <person name="Shakirov E.V."/>
            <person name="Shippen D.E."/>
            <person name="Wei W.L."/>
            <person name="Yagura M."/>
            <person name="Yamaoka S."/>
            <person name="Yamato K.T."/>
            <person name="Liu C."/>
            <person name="Berger F."/>
        </authorList>
    </citation>
    <scope>NUCLEOTIDE SEQUENCE [LARGE SCALE GENOMIC DNA]</scope>
    <source>
        <strain evidence="4">Tak-1</strain>
    </source>
</reference>
<dbReference type="EMBL" id="AP019871">
    <property type="protein sequence ID" value="BBN15430.1"/>
    <property type="molecule type" value="Genomic_DNA"/>
</dbReference>
<organism evidence="2 3">
    <name type="scientific">Marchantia polymorpha subsp. ruderalis</name>
    <dbReference type="NCBI Taxonomy" id="1480154"/>
    <lineage>
        <taxon>Eukaryota</taxon>
        <taxon>Viridiplantae</taxon>
        <taxon>Streptophyta</taxon>
        <taxon>Embryophyta</taxon>
        <taxon>Marchantiophyta</taxon>
        <taxon>Marchantiopsida</taxon>
        <taxon>Marchantiidae</taxon>
        <taxon>Marchantiales</taxon>
        <taxon>Marchantiaceae</taxon>
        <taxon>Marchantia</taxon>
    </lineage>
</organism>
<protein>
    <recommendedName>
        <fullName evidence="5">C-terminal of Roc (COR) domain-containing protein</fullName>
    </recommendedName>
</protein>
<reference evidence="2 3" key="1">
    <citation type="submission" date="2016-03" db="EMBL/GenBank/DDBJ databases">
        <title>Mechanisms controlling the formation of the plant cell surface in tip-growing cells are functionally conserved among land plants.</title>
        <authorList>
            <person name="Honkanen S."/>
            <person name="Jones V.A."/>
            <person name="Morieri G."/>
            <person name="Champion C."/>
            <person name="Hetherington A.J."/>
            <person name="Kelly S."/>
            <person name="Saint-Marcoux D."/>
            <person name="Proust H."/>
            <person name="Prescott H."/>
            <person name="Dolan L."/>
        </authorList>
    </citation>
    <scope>NUCLEOTIDE SEQUENCE [LARGE SCALE GENOMIC DNA]</scope>
    <source>
        <strain evidence="3">cv. Tak-1 and cv. Tak-2</strain>
        <tissue evidence="2">Whole gametophyte</tissue>
    </source>
</reference>
<dbReference type="EMBL" id="LVLJ01002686">
    <property type="protein sequence ID" value="OAE24078.1"/>
    <property type="molecule type" value="Genomic_DNA"/>
</dbReference>
<name>A0A176VTC3_MARPO</name>